<dbReference type="CDD" id="cd00878">
    <property type="entry name" value="Arf_Arl"/>
    <property type="match status" value="1"/>
</dbReference>
<gene>
    <name evidence="4" type="primary">ARF-1</name>
    <name evidence="4" type="ORF">TCON_2129</name>
</gene>
<proteinExistence type="inferred from homology"/>
<dbReference type="PANTHER" id="PTHR11711">
    <property type="entry name" value="ADP RIBOSYLATION FACTOR-RELATED"/>
    <property type="match status" value="1"/>
</dbReference>
<protein>
    <submittedName>
        <fullName evidence="4">ADP-ribosylation factor</fullName>
    </submittedName>
</protein>
<keyword evidence="2 3" id="KW-0342">GTP-binding</keyword>
<keyword evidence="1 3" id="KW-0547">Nucleotide-binding</keyword>
<dbReference type="PROSITE" id="PS51417">
    <property type="entry name" value="ARF"/>
    <property type="match status" value="1"/>
</dbReference>
<comment type="similarity">
    <text evidence="3">Belongs to the small GTPase superfamily. Arf family.</text>
</comment>
<evidence type="ECO:0000256" key="2">
    <source>
        <dbReference type="ARBA" id="ARBA00023134"/>
    </source>
</evidence>
<evidence type="ECO:0000313" key="4">
    <source>
        <dbReference type="EMBL" id="KAF7682655.1"/>
    </source>
</evidence>
<dbReference type="NCBIfam" id="TIGR00231">
    <property type="entry name" value="small_GTP"/>
    <property type="match status" value="1"/>
</dbReference>
<comment type="caution">
    <text evidence="4">The sequence shown here is derived from an EMBL/GenBank/DDBJ whole genome shotgun (WGS) entry which is preliminary data.</text>
</comment>
<evidence type="ECO:0000313" key="5">
    <source>
        <dbReference type="Proteomes" id="UP001516464"/>
    </source>
</evidence>
<name>A0ABQ7HWU4_9MICR</name>
<keyword evidence="5" id="KW-1185">Reference proteome</keyword>
<organism evidence="4 5">
    <name type="scientific">Astathelohania contejeani</name>
    <dbReference type="NCBI Taxonomy" id="164912"/>
    <lineage>
        <taxon>Eukaryota</taxon>
        <taxon>Fungi</taxon>
        <taxon>Fungi incertae sedis</taxon>
        <taxon>Microsporidia</taxon>
        <taxon>Astathelohaniidae</taxon>
        <taxon>Astathelohania</taxon>
    </lineage>
</organism>
<dbReference type="SMART" id="SM00178">
    <property type="entry name" value="SAR"/>
    <property type="match status" value="1"/>
</dbReference>
<accession>A0ABQ7HWU4</accession>
<dbReference type="InterPro" id="IPR006689">
    <property type="entry name" value="Small_GTPase_ARF/SAR"/>
</dbReference>
<dbReference type="InterPro" id="IPR005225">
    <property type="entry name" value="Small_GTP-bd"/>
</dbReference>
<reference evidence="4 5" key="1">
    <citation type="submission" date="2019-01" db="EMBL/GenBank/DDBJ databases">
        <title>Genomes sequencing and comparative genomics of infectious freshwater microsporidia, Cucumispora dikerogammari and Thelohania contejeani.</title>
        <authorList>
            <person name="Cormier A."/>
            <person name="Giraud I."/>
            <person name="Wattier R."/>
            <person name="Teixeira M."/>
            <person name="Grandjean F."/>
            <person name="Rigaud T."/>
            <person name="Cordaux R."/>
        </authorList>
    </citation>
    <scope>NUCLEOTIDE SEQUENCE [LARGE SCALE GENOMIC DNA]</scope>
    <source>
        <strain evidence="4">T1</strain>
        <tissue evidence="4">Spores</tissue>
    </source>
</reference>
<dbReference type="Pfam" id="PF00025">
    <property type="entry name" value="Arf"/>
    <property type="match status" value="1"/>
</dbReference>
<dbReference type="InterPro" id="IPR024156">
    <property type="entry name" value="Small_GTPase_ARF"/>
</dbReference>
<dbReference type="SUPFAM" id="SSF52540">
    <property type="entry name" value="P-loop containing nucleoside triphosphate hydrolases"/>
    <property type="match status" value="1"/>
</dbReference>
<dbReference type="Gene3D" id="3.40.50.300">
    <property type="entry name" value="P-loop containing nucleotide triphosphate hydrolases"/>
    <property type="match status" value="1"/>
</dbReference>
<dbReference type="SMART" id="SM00177">
    <property type="entry name" value="ARF"/>
    <property type="match status" value="1"/>
</dbReference>
<sequence length="191" mass="21012">MGSIISQLKGLFSSGVMKEISMVGLDSAGKTTILYQMKLCDTVETIPTIGFNVESFNVGSTVFHVWDIGGQDEIRPLWGNYIDIAKGIVFVVDIVDSARWAKAGEVLHRILEGGNSKPVLILANKADDPHDPNLEAEVKAMIDTMGVYKLTVPWEVFHVSAINCPTNPNPTERLLPAFQWMADCLKKHQSV</sequence>
<dbReference type="EMBL" id="SBIQ01000206">
    <property type="protein sequence ID" value="KAF7682655.1"/>
    <property type="molecule type" value="Genomic_DNA"/>
</dbReference>
<dbReference type="PRINTS" id="PR00328">
    <property type="entry name" value="SAR1GTPBP"/>
</dbReference>
<dbReference type="InterPro" id="IPR027417">
    <property type="entry name" value="P-loop_NTPase"/>
</dbReference>
<dbReference type="Proteomes" id="UP001516464">
    <property type="component" value="Unassembled WGS sequence"/>
</dbReference>
<evidence type="ECO:0000256" key="1">
    <source>
        <dbReference type="ARBA" id="ARBA00022741"/>
    </source>
</evidence>
<evidence type="ECO:0000256" key="3">
    <source>
        <dbReference type="RuleBase" id="RU003925"/>
    </source>
</evidence>